<dbReference type="SUPFAM" id="SSF53756">
    <property type="entry name" value="UDP-Glycosyltransferase/glycogen phosphorylase"/>
    <property type="match status" value="1"/>
</dbReference>
<dbReference type="GO" id="GO:0016757">
    <property type="term" value="F:glycosyltransferase activity"/>
    <property type="evidence" value="ECO:0007669"/>
    <property type="project" value="UniProtKB-KW"/>
</dbReference>
<accession>A0A1H6FSB2</accession>
<evidence type="ECO:0000256" key="2">
    <source>
        <dbReference type="ARBA" id="ARBA00022679"/>
    </source>
</evidence>
<feature type="domain" description="Glycosyl transferase family 1" evidence="3">
    <location>
        <begin position="277"/>
        <end position="330"/>
    </location>
</feature>
<evidence type="ECO:0000259" key="4">
    <source>
        <dbReference type="Pfam" id="PF13579"/>
    </source>
</evidence>
<dbReference type="STRING" id="29539.SAMN02745716_1319"/>
<dbReference type="AlphaFoldDB" id="A0A1H6FSB2"/>
<evidence type="ECO:0000259" key="3">
    <source>
        <dbReference type="Pfam" id="PF00534"/>
    </source>
</evidence>
<keyword evidence="6" id="KW-1185">Reference proteome</keyword>
<dbReference type="Gene3D" id="3.40.50.2000">
    <property type="entry name" value="Glycogen Phosphorylase B"/>
    <property type="match status" value="4"/>
</dbReference>
<evidence type="ECO:0000256" key="1">
    <source>
        <dbReference type="ARBA" id="ARBA00022676"/>
    </source>
</evidence>
<dbReference type="Proteomes" id="UP000222056">
    <property type="component" value="Unassembled WGS sequence"/>
</dbReference>
<dbReference type="Pfam" id="PF13579">
    <property type="entry name" value="Glyco_trans_4_4"/>
    <property type="match status" value="1"/>
</dbReference>
<dbReference type="GO" id="GO:1901137">
    <property type="term" value="P:carbohydrate derivative biosynthetic process"/>
    <property type="evidence" value="ECO:0007669"/>
    <property type="project" value="UniProtKB-ARBA"/>
</dbReference>
<protein>
    <submittedName>
        <fullName evidence="5">Glycosyltransferase involved in cell wall bisynthesis</fullName>
    </submittedName>
</protein>
<dbReference type="Pfam" id="PF00534">
    <property type="entry name" value="Glycos_transf_1"/>
    <property type="match status" value="2"/>
</dbReference>
<gene>
    <name evidence="5" type="ORF">SAMN02745716_1319</name>
</gene>
<name>A0A1H6FSB2_THEAL</name>
<reference evidence="6" key="1">
    <citation type="submission" date="2016-10" db="EMBL/GenBank/DDBJ databases">
        <authorList>
            <person name="Varghese N."/>
            <person name="Submissions S."/>
        </authorList>
    </citation>
    <scope>NUCLEOTIDE SEQUENCE [LARGE SCALE GENOMIC DNA]</scope>
    <source>
        <strain evidence="6">ATCC 35263</strain>
    </source>
</reference>
<feature type="domain" description="Glycosyltransferase subfamily 4-like N-terminal" evidence="4">
    <location>
        <begin position="20"/>
        <end position="212"/>
    </location>
</feature>
<keyword evidence="2 5" id="KW-0808">Transferase</keyword>
<dbReference type="PANTHER" id="PTHR45947:SF13">
    <property type="entry name" value="TRANSFERASE"/>
    <property type="match status" value="1"/>
</dbReference>
<dbReference type="PANTHER" id="PTHR45947">
    <property type="entry name" value="SULFOQUINOVOSYL TRANSFERASE SQD2"/>
    <property type="match status" value="1"/>
</dbReference>
<dbReference type="InterPro" id="IPR050194">
    <property type="entry name" value="Glycosyltransferase_grp1"/>
</dbReference>
<dbReference type="EMBL" id="FNWJ01000002">
    <property type="protein sequence ID" value="SEH13787.1"/>
    <property type="molecule type" value="Genomic_DNA"/>
</dbReference>
<organism evidence="5 6">
    <name type="scientific">Thermoleophilum album</name>
    <dbReference type="NCBI Taxonomy" id="29539"/>
    <lineage>
        <taxon>Bacteria</taxon>
        <taxon>Bacillati</taxon>
        <taxon>Actinomycetota</taxon>
        <taxon>Thermoleophilia</taxon>
        <taxon>Thermoleophilales</taxon>
        <taxon>Thermoleophilaceae</taxon>
        <taxon>Thermoleophilum</taxon>
    </lineage>
</organism>
<dbReference type="InterPro" id="IPR028098">
    <property type="entry name" value="Glyco_trans_4-like_N"/>
</dbReference>
<keyword evidence="1" id="KW-0328">Glycosyltransferase</keyword>
<feature type="domain" description="Glycosyl transferase family 1" evidence="3">
    <location>
        <begin position="398"/>
        <end position="510"/>
    </location>
</feature>
<sequence>MILRSELRILVFHAYLLRGTGSNIYNAELARALAAAGHEVHLICQEHRARELGFVNRVIEAVRDERDVAAATDSGAGSGGGSVSVWIPEIGETLPVYVADHYERFRAVPLPQLDDNAIKRYVHTNVVAVRAIAQRVRPDAALANHLVMGPVIVRRALRGLGVPYVVKIHGSALEYVVRPHPERFLSYAREGLEEATCVLVGSSNLGRRLLEVVALPGLERKLRLAPPGVRTDLFRPLGRNAARARLRSAWAAPSPRGDGGWGEDPRAGEAIRRFAASDGPLAAYVGKLIPQKGVHTAILAWPLVASRVPDARLAIVGFGSGRESLERLREAIAGCDFEAAERALLEFAAAGSASDVGALPDEIRARTPPATLVDAALASLRRVLARQADEYVRGAPAAAAIEFTGALPHERLAWLLPALDAVLVPSLLEEAFGMIAVEAAACGCPPIVADHSGLAEIAVELESALPERVPPLRIAGRTPQIEALAGRTVQWLTLDERAREEARRRLAAAAQRWSWERVAADVAAALAGRVEALPSPRL</sequence>
<dbReference type="InterPro" id="IPR001296">
    <property type="entry name" value="Glyco_trans_1"/>
</dbReference>
<proteinExistence type="predicted"/>
<evidence type="ECO:0000313" key="5">
    <source>
        <dbReference type="EMBL" id="SEH13787.1"/>
    </source>
</evidence>
<evidence type="ECO:0000313" key="6">
    <source>
        <dbReference type="Proteomes" id="UP000222056"/>
    </source>
</evidence>